<gene>
    <name evidence="2" type="ORF">KIPB_005964</name>
</gene>
<protein>
    <submittedName>
        <fullName evidence="2">Uncharacterized protein</fullName>
    </submittedName>
</protein>
<accession>A0A9K3CZE5</accession>
<evidence type="ECO:0000256" key="1">
    <source>
        <dbReference type="SAM" id="Phobius"/>
    </source>
</evidence>
<keyword evidence="1" id="KW-0812">Transmembrane</keyword>
<name>A0A9K3CZE5_9EUKA</name>
<sequence>MGDNQPQNEERPVLSPVLLSGNAPMSGQPVVIGSVYPVAVGSGAPTFNVSPSDSDESEVQVNMDRAAEFMPYGRGVGVTPDTTKGQATPRASRTFQIAVLAATLLCGVAVGILGCYLFLGVFLGDSITIGSEEDFSLTRPEVTLGSATDEAPSTSILGTDTNYTGGALLLQAGSGTSGGDLHLDAGQGTPSSASGSVLIGTSSAAAISIGSEDTTTTLNGAVVFSDPDAEVYIPSLRVGSLTAQDDTESAPFALDSDAGVALGTTSPDVHIGSDTTVLTIDADNLQVSSAQDILLDSAQSTVFNVGTTETMDFRVGGESVFTLFDEVISASTLFAPKARGGGMTVSVPTTYTSTLTMYSGNALTVDTIKTIGSNDLSVTAPTVHFSEDVEVAGSLTVSGASSLNTLGVTGASTLVSLGVTGAATVGSTLDVSEATTLNSTLGVTGKATLSGGLDVSMPTTLTSTLGVTGKATLSGGLDVSMPTTLNSTLGVTGKATLSGGLDVSM</sequence>
<keyword evidence="1" id="KW-1133">Transmembrane helix</keyword>
<feature type="transmembrane region" description="Helical" evidence="1">
    <location>
        <begin position="97"/>
        <end position="123"/>
    </location>
</feature>
<feature type="non-terminal residue" evidence="2">
    <location>
        <position position="1"/>
    </location>
</feature>
<dbReference type="EMBL" id="BDIP01001469">
    <property type="protein sequence ID" value="GIQ84469.1"/>
    <property type="molecule type" value="Genomic_DNA"/>
</dbReference>
<evidence type="ECO:0000313" key="2">
    <source>
        <dbReference type="EMBL" id="GIQ84469.1"/>
    </source>
</evidence>
<proteinExistence type="predicted"/>
<dbReference type="Proteomes" id="UP000265618">
    <property type="component" value="Unassembled WGS sequence"/>
</dbReference>
<keyword evidence="1" id="KW-0472">Membrane</keyword>
<dbReference type="AlphaFoldDB" id="A0A9K3CZE5"/>
<comment type="caution">
    <text evidence="2">The sequence shown here is derived from an EMBL/GenBank/DDBJ whole genome shotgun (WGS) entry which is preliminary data.</text>
</comment>
<organism evidence="2 3">
    <name type="scientific">Kipferlia bialata</name>
    <dbReference type="NCBI Taxonomy" id="797122"/>
    <lineage>
        <taxon>Eukaryota</taxon>
        <taxon>Metamonada</taxon>
        <taxon>Carpediemonas-like organisms</taxon>
        <taxon>Kipferlia</taxon>
    </lineage>
</organism>
<reference evidence="2 3" key="1">
    <citation type="journal article" date="2018" name="PLoS ONE">
        <title>The draft genome of Kipferlia bialata reveals reductive genome evolution in fornicate parasites.</title>
        <authorList>
            <person name="Tanifuji G."/>
            <person name="Takabayashi S."/>
            <person name="Kume K."/>
            <person name="Takagi M."/>
            <person name="Nakayama T."/>
            <person name="Kamikawa R."/>
            <person name="Inagaki Y."/>
            <person name="Hashimoto T."/>
        </authorList>
    </citation>
    <scope>NUCLEOTIDE SEQUENCE [LARGE SCALE GENOMIC DNA]</scope>
    <source>
        <strain evidence="2">NY0173</strain>
    </source>
</reference>
<evidence type="ECO:0000313" key="3">
    <source>
        <dbReference type="Proteomes" id="UP000265618"/>
    </source>
</evidence>
<keyword evidence="3" id="KW-1185">Reference proteome</keyword>